<keyword evidence="4" id="KW-1185">Reference proteome</keyword>
<name>A0ABT7DBM2_9ACTN</name>
<feature type="chain" id="PRO_5047256466" description="Lipoprotein" evidence="2">
    <location>
        <begin position="26"/>
        <end position="168"/>
    </location>
</feature>
<dbReference type="Proteomes" id="UP001237194">
    <property type="component" value="Unassembled WGS sequence"/>
</dbReference>
<proteinExistence type="predicted"/>
<keyword evidence="2" id="KW-0732">Signal</keyword>
<feature type="signal peptide" evidence="2">
    <location>
        <begin position="1"/>
        <end position="25"/>
    </location>
</feature>
<feature type="compositionally biased region" description="Basic and acidic residues" evidence="1">
    <location>
        <begin position="130"/>
        <end position="147"/>
    </location>
</feature>
<evidence type="ECO:0000313" key="3">
    <source>
        <dbReference type="EMBL" id="MDJ1643216.1"/>
    </source>
</evidence>
<comment type="caution">
    <text evidence="3">The sequence shown here is derived from an EMBL/GenBank/DDBJ whole genome shotgun (WGS) entry which is preliminary data.</text>
</comment>
<dbReference type="EMBL" id="JARWAF010000010">
    <property type="protein sequence ID" value="MDJ1643216.1"/>
    <property type="molecule type" value="Genomic_DNA"/>
</dbReference>
<accession>A0ABT7DBM2</accession>
<evidence type="ECO:0000256" key="2">
    <source>
        <dbReference type="SAM" id="SignalP"/>
    </source>
</evidence>
<feature type="compositionally biased region" description="Basic and acidic residues" evidence="1">
    <location>
        <begin position="110"/>
        <end position="119"/>
    </location>
</feature>
<reference evidence="3 4" key="1">
    <citation type="submission" date="2023-04" db="EMBL/GenBank/DDBJ databases">
        <title>A novel species of the genus Streptomyces: Streptomyces pakalii sp. nov. isolated from a Mexican soil jungle.</title>
        <authorList>
            <person name="Chavez-Hernandez M.A."/>
            <person name="Ortiz-Alvarez J."/>
            <person name="Villa-Tanaca L."/>
            <person name="Hernandez-Rodriguez C."/>
        </authorList>
    </citation>
    <scope>NUCLEOTIDE SEQUENCE [LARGE SCALE GENOMIC DNA]</scope>
    <source>
        <strain evidence="3 4">ENCB-J15</strain>
    </source>
</reference>
<evidence type="ECO:0000313" key="4">
    <source>
        <dbReference type="Proteomes" id="UP001237194"/>
    </source>
</evidence>
<organism evidence="3 4">
    <name type="scientific">Streptomyces pakalii</name>
    <dbReference type="NCBI Taxonomy" id="3036494"/>
    <lineage>
        <taxon>Bacteria</taxon>
        <taxon>Bacillati</taxon>
        <taxon>Actinomycetota</taxon>
        <taxon>Actinomycetes</taxon>
        <taxon>Kitasatosporales</taxon>
        <taxon>Streptomycetaceae</taxon>
        <taxon>Streptomyces</taxon>
    </lineage>
</organism>
<evidence type="ECO:0008006" key="5">
    <source>
        <dbReference type="Google" id="ProtNLM"/>
    </source>
</evidence>
<sequence length="168" mass="17940">MTSKTRKAAACVILLCSILSGCSGMNDSGADAPVRASSEVQDEVEKVSSSILEILSLKAKMTEAGAMISPCEDGAYRARHPWGVYGPPAKDLGEAMDRLRSQLPTKGWKIVKDGPDDSQAKSPQIVADSTDGKFSVDARFHDRRSDDPAQLEVTVQSACFRPEPGPTS</sequence>
<dbReference type="RefSeq" id="WP_283897523.1">
    <property type="nucleotide sequence ID" value="NZ_JARWAF010000010.1"/>
</dbReference>
<protein>
    <recommendedName>
        <fullName evidence="5">Lipoprotein</fullName>
    </recommendedName>
</protein>
<gene>
    <name evidence="3" type="ORF">P5W92_22810</name>
</gene>
<feature type="region of interest" description="Disordered" evidence="1">
    <location>
        <begin position="108"/>
        <end position="168"/>
    </location>
</feature>
<evidence type="ECO:0000256" key="1">
    <source>
        <dbReference type="SAM" id="MobiDB-lite"/>
    </source>
</evidence>
<dbReference type="PROSITE" id="PS51257">
    <property type="entry name" value="PROKAR_LIPOPROTEIN"/>
    <property type="match status" value="1"/>
</dbReference>